<dbReference type="InterPro" id="IPR036390">
    <property type="entry name" value="WH_DNA-bd_sf"/>
</dbReference>
<feature type="domain" description="HTH deoR-type" evidence="3">
    <location>
        <begin position="3"/>
        <end position="61"/>
    </location>
</feature>
<evidence type="ECO:0000313" key="5">
    <source>
        <dbReference type="Proteomes" id="UP001565283"/>
    </source>
</evidence>
<dbReference type="PANTHER" id="PTHR34580">
    <property type="match status" value="1"/>
</dbReference>
<organism evidence="4 5">
    <name type="scientific">Lactococcus ileimucosae</name>
    <dbReference type="NCBI Taxonomy" id="2941329"/>
    <lineage>
        <taxon>Bacteria</taxon>
        <taxon>Bacillati</taxon>
        <taxon>Bacillota</taxon>
        <taxon>Bacilli</taxon>
        <taxon>Lactobacillales</taxon>
        <taxon>Streptococcaceae</taxon>
        <taxon>Lactococcus</taxon>
    </lineage>
</organism>
<evidence type="ECO:0000313" key="4">
    <source>
        <dbReference type="EMBL" id="MEY8444549.1"/>
    </source>
</evidence>
<gene>
    <name evidence="4" type="ORF">AALA52_09980</name>
</gene>
<name>A0ABV4D509_9LACT</name>
<dbReference type="Proteomes" id="UP001565283">
    <property type="component" value="Unassembled WGS sequence"/>
</dbReference>
<comment type="caution">
    <text evidence="4">The sequence shown here is derived from an EMBL/GenBank/DDBJ whole genome shotgun (WGS) entry which is preliminary data.</text>
</comment>
<dbReference type="InterPro" id="IPR013196">
    <property type="entry name" value="HTH_11"/>
</dbReference>
<dbReference type="PROSITE" id="PS51000">
    <property type="entry name" value="HTH_DEOR_2"/>
    <property type="match status" value="1"/>
</dbReference>
<keyword evidence="5" id="KW-1185">Reference proteome</keyword>
<dbReference type="InterPro" id="IPR051534">
    <property type="entry name" value="CBASS_pafABC_assoc_protein"/>
</dbReference>
<keyword evidence="1" id="KW-0805">Transcription regulation</keyword>
<sequence length="329" mass="37663">MKKSERINLIMRYINNRSRFTIAELQKEFDISRATAIRDVQDIEAMGLPLVAERGRGGGYFVMQNDFLPTVRFTPDELKAVFIAFMATKNQQLPYLHGRKTIMEKLIAIAPQTQQDILIMLNQLLLFTGSNPAHPDILELDDAGPPEFNQLLNLALNDRYMTLTYEPVTGRTEQLNAYILQVFQMQGTWLLDLYDLDTTAFRYLPIEQLRESRSLVGNPSLSEKEILVQRQQLRAHGNLKVTLNKRAVERFKAFHPPGLILQFTGMFQSSGLFQTQINESDEEEVEYYADWLLYLGLGAKIESMPQALKVALKGRQENLKALLGYRSGN</sequence>
<keyword evidence="2" id="KW-0804">Transcription</keyword>
<dbReference type="InterPro" id="IPR001034">
    <property type="entry name" value="DeoR_HTH"/>
</dbReference>
<dbReference type="RefSeq" id="WP_369948905.1">
    <property type="nucleotide sequence ID" value="NZ_JBCLSH010000064.1"/>
</dbReference>
<reference evidence="4 5" key="1">
    <citation type="submission" date="2024-03" db="EMBL/GenBank/DDBJ databases">
        <title>Mouse gut bacterial collection (mGBC) of GemPharmatech.</title>
        <authorList>
            <person name="He Y."/>
            <person name="Dong L."/>
            <person name="Wu D."/>
            <person name="Gao X."/>
            <person name="Lin Z."/>
        </authorList>
    </citation>
    <scope>NUCLEOTIDE SEQUENCE [LARGE SCALE GENOMIC DNA]</scope>
    <source>
        <strain evidence="4 5">61-15</strain>
    </source>
</reference>
<proteinExistence type="predicted"/>
<dbReference type="EMBL" id="JBCLSH010000064">
    <property type="protein sequence ID" value="MEY8444549.1"/>
    <property type="molecule type" value="Genomic_DNA"/>
</dbReference>
<evidence type="ECO:0000256" key="2">
    <source>
        <dbReference type="ARBA" id="ARBA00023163"/>
    </source>
</evidence>
<evidence type="ECO:0000256" key="1">
    <source>
        <dbReference type="ARBA" id="ARBA00023015"/>
    </source>
</evidence>
<protein>
    <submittedName>
        <fullName evidence="4">HTH domain-containing protein</fullName>
    </submittedName>
</protein>
<evidence type="ECO:0000259" key="3">
    <source>
        <dbReference type="PROSITE" id="PS51000"/>
    </source>
</evidence>
<dbReference type="InterPro" id="IPR036388">
    <property type="entry name" value="WH-like_DNA-bd_sf"/>
</dbReference>
<dbReference type="Gene3D" id="1.10.10.10">
    <property type="entry name" value="Winged helix-like DNA-binding domain superfamily/Winged helix DNA-binding domain"/>
    <property type="match status" value="1"/>
</dbReference>
<dbReference type="SUPFAM" id="SSF46785">
    <property type="entry name" value="Winged helix' DNA-binding domain"/>
    <property type="match status" value="1"/>
</dbReference>
<accession>A0ABV4D509</accession>
<dbReference type="PANTHER" id="PTHR34580:SF9">
    <property type="entry name" value="SLL5097 PROTEIN"/>
    <property type="match status" value="1"/>
</dbReference>
<dbReference type="Pfam" id="PF08279">
    <property type="entry name" value="HTH_11"/>
    <property type="match status" value="1"/>
</dbReference>